<gene>
    <name evidence="2" type="ORF">GCK32_019012</name>
</gene>
<dbReference type="InterPro" id="IPR029058">
    <property type="entry name" value="AB_hydrolase_fold"/>
</dbReference>
<evidence type="ECO:0000259" key="1">
    <source>
        <dbReference type="Pfam" id="PF00135"/>
    </source>
</evidence>
<dbReference type="EMBL" id="WIXE01013577">
    <property type="protein sequence ID" value="KAK5974978.1"/>
    <property type="molecule type" value="Genomic_DNA"/>
</dbReference>
<organism evidence="2 3">
    <name type="scientific">Trichostrongylus colubriformis</name>
    <name type="common">Black scour worm</name>
    <dbReference type="NCBI Taxonomy" id="6319"/>
    <lineage>
        <taxon>Eukaryota</taxon>
        <taxon>Metazoa</taxon>
        <taxon>Ecdysozoa</taxon>
        <taxon>Nematoda</taxon>
        <taxon>Chromadorea</taxon>
        <taxon>Rhabditida</taxon>
        <taxon>Rhabditina</taxon>
        <taxon>Rhabditomorpha</taxon>
        <taxon>Strongyloidea</taxon>
        <taxon>Trichostrongylidae</taxon>
        <taxon>Trichostrongylus</taxon>
    </lineage>
</organism>
<dbReference type="InterPro" id="IPR019819">
    <property type="entry name" value="Carboxylesterase_B_CS"/>
</dbReference>
<name>A0AAN8G1Z5_TRICO</name>
<keyword evidence="3" id="KW-1185">Reference proteome</keyword>
<accession>A0AAN8G1Z5</accession>
<dbReference type="PANTHER" id="PTHR44590:SF3">
    <property type="entry name" value="CARBOXYLESTERASE TYPE B DOMAIN-CONTAINING PROTEIN"/>
    <property type="match status" value="1"/>
</dbReference>
<feature type="domain" description="Carboxylesterase type B" evidence="1">
    <location>
        <begin position="1"/>
        <end position="169"/>
    </location>
</feature>
<dbReference type="SUPFAM" id="SSF53474">
    <property type="entry name" value="alpha/beta-Hydrolases"/>
    <property type="match status" value="1"/>
</dbReference>
<dbReference type="Gene3D" id="3.40.50.1820">
    <property type="entry name" value="alpha/beta hydrolase"/>
    <property type="match status" value="1"/>
</dbReference>
<evidence type="ECO:0000313" key="2">
    <source>
        <dbReference type="EMBL" id="KAK5974978.1"/>
    </source>
</evidence>
<dbReference type="Proteomes" id="UP001331761">
    <property type="component" value="Unassembled WGS sequence"/>
</dbReference>
<comment type="caution">
    <text evidence="2">The sequence shown here is derived from an EMBL/GenBank/DDBJ whole genome shotgun (WGS) entry which is preliminary data.</text>
</comment>
<reference evidence="2 3" key="1">
    <citation type="submission" date="2019-10" db="EMBL/GenBank/DDBJ databases">
        <title>Assembly and Annotation for the nematode Trichostrongylus colubriformis.</title>
        <authorList>
            <person name="Martin J."/>
        </authorList>
    </citation>
    <scope>NUCLEOTIDE SEQUENCE [LARGE SCALE GENOMIC DNA]</scope>
    <source>
        <strain evidence="2">G859</strain>
        <tissue evidence="2">Whole worm</tissue>
    </source>
</reference>
<feature type="non-terminal residue" evidence="2">
    <location>
        <position position="1"/>
    </location>
</feature>
<dbReference type="InterPro" id="IPR002018">
    <property type="entry name" value="CarbesteraseB"/>
</dbReference>
<proteinExistence type="predicted"/>
<protein>
    <submittedName>
        <fullName evidence="2">COesterase domain-containing protein</fullName>
    </submittedName>
</protein>
<dbReference type="PANTHER" id="PTHR44590">
    <property type="entry name" value="CARBOXYLIC ESTER HYDROLASE-RELATED"/>
    <property type="match status" value="1"/>
</dbReference>
<dbReference type="AlphaFoldDB" id="A0AAN8G1Z5"/>
<dbReference type="PROSITE" id="PS00941">
    <property type="entry name" value="CARBOXYLESTERASE_B_2"/>
    <property type="match status" value="1"/>
</dbReference>
<sequence>KPCSPSPWEGVRKCVRFGPRAPQADFFWERLALGRKSEDCLYLNVFSPVWKPENDEDGHAVMVYVHGGGFLIDSAVRYGDQGIAKYLCRHGVVVVTIQYRLALLGFLSTGDEVCAGNLGLWDMTLALHWVQDNIRFFDGDPERVTVFGQSAGGASVDMLALSPHSRGNYNSLFYFPEQG</sequence>
<dbReference type="Pfam" id="PF00135">
    <property type="entry name" value="COesterase"/>
    <property type="match status" value="1"/>
</dbReference>
<evidence type="ECO:0000313" key="3">
    <source>
        <dbReference type="Proteomes" id="UP001331761"/>
    </source>
</evidence>